<name>A0A2P7B0E0_9HYPH</name>
<evidence type="ECO:0000313" key="3">
    <source>
        <dbReference type="EMBL" id="PSH59921.1"/>
    </source>
</evidence>
<dbReference type="PANTHER" id="PTHR35342">
    <property type="entry name" value="TRICARBOXYLIC TRANSPORT PROTEIN"/>
    <property type="match status" value="1"/>
</dbReference>
<dbReference type="AlphaFoldDB" id="A0A2P7B0E0"/>
<keyword evidence="1" id="KW-0472">Membrane</keyword>
<proteinExistence type="predicted"/>
<sequence>MDSFTLLAHGFAVAFEPFNLLYALIGVTLGTAVGVLPGIGPALTVALLLPVTYKLDPAGSLIMFAGIYYGGMYGGSTTSILLNTPGESASIVTALEGNKMARAGRGGPALATAAIGSFVAGVIATMALALIAPAIVRFALSFGSAEYFALMMLAFMTVSAAFGDSTLRGLTALFIGLALGLIGADGLSGQVRLGFGIPDLTDGIEITTLAVALFAIGETLSVAASKSLGEDKIEPVKGSVWMNREDWSRSWKPWIRGTFIGFPIGAMPAGGAEIGTFLSYSVEKQLSKKPEEFGHGAIEGVAGPEAANNASAAGTLVPLLTLGLPTSATAAIMLAGFQQFGLQPGPLLFATNPQLVWGLIASLLVANFMLLVLNLPLVGLWVRLLSIPRHWLYAGILVFATLGTIGANPSTFELGMLLLFGLLGYFLRRFGYPIAPVVVGLILGPMAEIHFRRALQISQGDLTVLVSSPISVILLLLAVCAVVVPLVMRARGKGKVLAALAANED</sequence>
<dbReference type="InterPro" id="IPR002823">
    <property type="entry name" value="DUF112_TM"/>
</dbReference>
<gene>
    <name evidence="3" type="ORF">CU100_04045</name>
</gene>
<comment type="caution">
    <text evidence="3">The sequence shown here is derived from an EMBL/GenBank/DDBJ whole genome shotgun (WGS) entry which is preliminary data.</text>
</comment>
<dbReference type="EMBL" id="PGGN01000001">
    <property type="protein sequence ID" value="PSH59921.1"/>
    <property type="molecule type" value="Genomic_DNA"/>
</dbReference>
<keyword evidence="4" id="KW-1185">Reference proteome</keyword>
<feature type="transmembrane region" description="Helical" evidence="1">
    <location>
        <begin position="355"/>
        <end position="379"/>
    </location>
</feature>
<feature type="transmembrane region" description="Helical" evidence="1">
    <location>
        <begin position="109"/>
        <end position="135"/>
    </location>
</feature>
<evidence type="ECO:0000256" key="1">
    <source>
        <dbReference type="SAM" id="Phobius"/>
    </source>
</evidence>
<keyword evidence="1" id="KW-1133">Transmembrane helix</keyword>
<feature type="transmembrane region" description="Helical" evidence="1">
    <location>
        <begin position="316"/>
        <end position="335"/>
    </location>
</feature>
<feature type="transmembrane region" description="Helical" evidence="1">
    <location>
        <begin position="391"/>
        <end position="410"/>
    </location>
</feature>
<reference evidence="4" key="1">
    <citation type="submission" date="2017-11" db="EMBL/GenBank/DDBJ databases">
        <authorList>
            <person name="Kuznetsova I."/>
            <person name="Sazanova A."/>
            <person name="Chirak E."/>
            <person name="Safronova V."/>
            <person name="Willems A."/>
        </authorList>
    </citation>
    <scope>NUCLEOTIDE SEQUENCE [LARGE SCALE GENOMIC DNA]</scope>
    <source>
        <strain evidence="4">PEPV15</strain>
    </source>
</reference>
<feature type="transmembrane region" description="Helical" evidence="1">
    <location>
        <begin position="147"/>
        <end position="163"/>
    </location>
</feature>
<organism evidence="3 4">
    <name type="scientific">Phyllobacterium endophyticum</name>
    <dbReference type="NCBI Taxonomy" id="1149773"/>
    <lineage>
        <taxon>Bacteria</taxon>
        <taxon>Pseudomonadati</taxon>
        <taxon>Pseudomonadota</taxon>
        <taxon>Alphaproteobacteria</taxon>
        <taxon>Hyphomicrobiales</taxon>
        <taxon>Phyllobacteriaceae</taxon>
        <taxon>Phyllobacterium</taxon>
    </lineage>
</organism>
<evidence type="ECO:0000259" key="2">
    <source>
        <dbReference type="Pfam" id="PF01970"/>
    </source>
</evidence>
<dbReference type="RefSeq" id="WP_106715228.1">
    <property type="nucleotide sequence ID" value="NZ_JACHXT010000002.1"/>
</dbReference>
<dbReference type="PANTHER" id="PTHR35342:SF5">
    <property type="entry name" value="TRICARBOXYLIC TRANSPORT PROTEIN"/>
    <property type="match status" value="1"/>
</dbReference>
<feature type="transmembrane region" description="Helical" evidence="1">
    <location>
        <begin position="430"/>
        <end position="451"/>
    </location>
</feature>
<evidence type="ECO:0000313" key="4">
    <source>
        <dbReference type="Proteomes" id="UP000241158"/>
    </source>
</evidence>
<dbReference type="Proteomes" id="UP000241158">
    <property type="component" value="Unassembled WGS sequence"/>
</dbReference>
<dbReference type="Pfam" id="PF01970">
    <property type="entry name" value="TctA"/>
    <property type="match status" value="1"/>
</dbReference>
<protein>
    <submittedName>
        <fullName evidence="3">Tripartite tricarboxylate transporter TctA</fullName>
    </submittedName>
</protein>
<feature type="transmembrane region" description="Helical" evidence="1">
    <location>
        <begin position="61"/>
        <end position="82"/>
    </location>
</feature>
<feature type="transmembrane region" description="Helical" evidence="1">
    <location>
        <begin position="20"/>
        <end position="49"/>
    </location>
</feature>
<accession>A0A2P7B0E0</accession>
<feature type="transmembrane region" description="Helical" evidence="1">
    <location>
        <begin position="169"/>
        <end position="187"/>
    </location>
</feature>
<dbReference type="OrthoDB" id="9806425at2"/>
<keyword evidence="1" id="KW-0812">Transmembrane</keyword>
<feature type="domain" description="DUF112" evidence="2">
    <location>
        <begin position="20"/>
        <end position="438"/>
    </location>
</feature>
<feature type="transmembrane region" description="Helical" evidence="1">
    <location>
        <begin position="463"/>
        <end position="488"/>
    </location>
</feature>